<dbReference type="AlphaFoldDB" id="A0A6H2GUX0"/>
<protein>
    <submittedName>
        <fullName evidence="4">Polysaccharide deacetylase family protein</fullName>
    </submittedName>
</protein>
<evidence type="ECO:0000313" key="5">
    <source>
        <dbReference type="Proteomes" id="UP000502136"/>
    </source>
</evidence>
<keyword evidence="5" id="KW-1185">Reference proteome</keyword>
<dbReference type="Pfam" id="PF01522">
    <property type="entry name" value="Polysacc_deac_1"/>
    <property type="match status" value="1"/>
</dbReference>
<keyword evidence="2" id="KW-0378">Hydrolase</keyword>
<evidence type="ECO:0000256" key="1">
    <source>
        <dbReference type="ARBA" id="ARBA00022723"/>
    </source>
</evidence>
<name>A0A6H2GUX0_9BACL</name>
<dbReference type="GO" id="GO:0016810">
    <property type="term" value="F:hydrolase activity, acting on carbon-nitrogen (but not peptide) bonds"/>
    <property type="evidence" value="ECO:0007669"/>
    <property type="project" value="InterPro"/>
</dbReference>
<organism evidence="4 5">
    <name type="scientific">Paenibacillus albicereus</name>
    <dbReference type="NCBI Taxonomy" id="2726185"/>
    <lineage>
        <taxon>Bacteria</taxon>
        <taxon>Bacillati</taxon>
        <taxon>Bacillota</taxon>
        <taxon>Bacilli</taxon>
        <taxon>Bacillales</taxon>
        <taxon>Paenibacillaceae</taxon>
        <taxon>Paenibacillus</taxon>
    </lineage>
</organism>
<evidence type="ECO:0000313" key="4">
    <source>
        <dbReference type="EMBL" id="QJC50948.1"/>
    </source>
</evidence>
<gene>
    <name evidence="4" type="ORF">HGI30_04810</name>
</gene>
<dbReference type="GO" id="GO:0046872">
    <property type="term" value="F:metal ion binding"/>
    <property type="evidence" value="ECO:0007669"/>
    <property type="project" value="UniProtKB-KW"/>
</dbReference>
<evidence type="ECO:0000256" key="2">
    <source>
        <dbReference type="ARBA" id="ARBA00022801"/>
    </source>
</evidence>
<dbReference type="KEGG" id="palr:HGI30_04810"/>
<dbReference type="RefSeq" id="WP_168906603.1">
    <property type="nucleotide sequence ID" value="NZ_CP051428.1"/>
</dbReference>
<accession>A0A6H2GUX0</accession>
<keyword evidence="1" id="KW-0479">Metal-binding</keyword>
<dbReference type="PROSITE" id="PS51677">
    <property type="entry name" value="NODB"/>
    <property type="match status" value="1"/>
</dbReference>
<dbReference type="Gene3D" id="3.20.20.370">
    <property type="entry name" value="Glycoside hydrolase/deacetylase"/>
    <property type="match status" value="1"/>
</dbReference>
<sequence length="206" mass="22487">MERGAARTIESLGKGAEGIALTFDDGPDPDYTPKVLELLARHGARATFFLLGMRAAEQPELAARIAAEGHEIGNHTWHHPDLTAESEETARREIGQAQQLLERLTGRAPALFRSPYGTFDDRLLRLAEELGLGFCLWSVDTEDWRLPGADALAERISGARPGDIVLLHDAGGDRRQTLEALERALPELAASYRLDTVSSLLRGDPG</sequence>
<dbReference type="PANTHER" id="PTHR10587:SF133">
    <property type="entry name" value="CHITIN DEACETYLASE 1-RELATED"/>
    <property type="match status" value="1"/>
</dbReference>
<reference evidence="4 5" key="1">
    <citation type="submission" date="2020-04" db="EMBL/GenBank/DDBJ databases">
        <title>Novel Paenibacillus strain UniB2 isolated from commercial digestive syrup.</title>
        <authorList>
            <person name="Thorat V."/>
            <person name="Kirdat K."/>
            <person name="Tiwarekar B."/>
            <person name="Yadav A."/>
        </authorList>
    </citation>
    <scope>NUCLEOTIDE SEQUENCE [LARGE SCALE GENOMIC DNA]</scope>
    <source>
        <strain evidence="4 5">UniB2</strain>
    </source>
</reference>
<feature type="domain" description="NodB homology" evidence="3">
    <location>
        <begin position="17"/>
        <end position="197"/>
    </location>
</feature>
<dbReference type="GO" id="GO:0005975">
    <property type="term" value="P:carbohydrate metabolic process"/>
    <property type="evidence" value="ECO:0007669"/>
    <property type="project" value="InterPro"/>
</dbReference>
<proteinExistence type="predicted"/>
<dbReference type="Proteomes" id="UP000502136">
    <property type="component" value="Chromosome"/>
</dbReference>
<dbReference type="PANTHER" id="PTHR10587">
    <property type="entry name" value="GLYCOSYL TRANSFERASE-RELATED"/>
    <property type="match status" value="1"/>
</dbReference>
<dbReference type="InterPro" id="IPR002509">
    <property type="entry name" value="NODB_dom"/>
</dbReference>
<dbReference type="CDD" id="cd10917">
    <property type="entry name" value="CE4_NodB_like_6s_7s"/>
    <property type="match status" value="1"/>
</dbReference>
<dbReference type="SUPFAM" id="SSF88713">
    <property type="entry name" value="Glycoside hydrolase/deacetylase"/>
    <property type="match status" value="1"/>
</dbReference>
<dbReference type="GO" id="GO:0016020">
    <property type="term" value="C:membrane"/>
    <property type="evidence" value="ECO:0007669"/>
    <property type="project" value="TreeGrafter"/>
</dbReference>
<evidence type="ECO:0000259" key="3">
    <source>
        <dbReference type="PROSITE" id="PS51677"/>
    </source>
</evidence>
<dbReference type="EMBL" id="CP051428">
    <property type="protein sequence ID" value="QJC50948.1"/>
    <property type="molecule type" value="Genomic_DNA"/>
</dbReference>
<dbReference type="InterPro" id="IPR050248">
    <property type="entry name" value="Polysacc_deacetylase_ArnD"/>
</dbReference>
<dbReference type="InterPro" id="IPR011330">
    <property type="entry name" value="Glyco_hydro/deAcase_b/a-brl"/>
</dbReference>